<evidence type="ECO:0000259" key="6">
    <source>
        <dbReference type="PROSITE" id="PS51032"/>
    </source>
</evidence>
<dbReference type="GO" id="GO:0003677">
    <property type="term" value="F:DNA binding"/>
    <property type="evidence" value="ECO:0007669"/>
    <property type="project" value="UniProtKB-KW"/>
</dbReference>
<name>A0A9E7EJK1_9LILI</name>
<evidence type="ECO:0000256" key="3">
    <source>
        <dbReference type="ARBA" id="ARBA00023125"/>
    </source>
</evidence>
<evidence type="ECO:0000256" key="2">
    <source>
        <dbReference type="ARBA" id="ARBA00023015"/>
    </source>
</evidence>
<organism evidence="7 8">
    <name type="scientific">Musa troglodytarum</name>
    <name type="common">fe'i banana</name>
    <dbReference type="NCBI Taxonomy" id="320322"/>
    <lineage>
        <taxon>Eukaryota</taxon>
        <taxon>Viridiplantae</taxon>
        <taxon>Streptophyta</taxon>
        <taxon>Embryophyta</taxon>
        <taxon>Tracheophyta</taxon>
        <taxon>Spermatophyta</taxon>
        <taxon>Magnoliopsida</taxon>
        <taxon>Liliopsida</taxon>
        <taxon>Zingiberales</taxon>
        <taxon>Musaceae</taxon>
        <taxon>Musa</taxon>
    </lineage>
</organism>
<keyword evidence="4" id="KW-0804">Transcription</keyword>
<evidence type="ECO:0000313" key="7">
    <source>
        <dbReference type="EMBL" id="URD77991.1"/>
    </source>
</evidence>
<accession>A0A9E7EJK1</accession>
<dbReference type="OrthoDB" id="21095at2759"/>
<dbReference type="Proteomes" id="UP001055439">
    <property type="component" value="Chromosome 10"/>
</dbReference>
<evidence type="ECO:0000313" key="8">
    <source>
        <dbReference type="Proteomes" id="UP001055439"/>
    </source>
</evidence>
<sequence length="441" mass="48824">NSNGGGGVGPGRFDRTGPGGALKAVLRSLVPLLVAAFSPESHDFKGHPRSGQPLQGSPALEAELARSALPQDPPRQQDRKLWHLDVNPHVPDVLAAILSCVGTARDILPLLEEPDVGEIAKASQTKASSLPNQAEMFSAHVSSKILVLQKWINENHVDNSSFSVTREVRRGGMALILCQRLLLGGESIIASLTVPLMVKSENLRKVIKVRLHARQRRIGKPQLQISRVRQRTWGKWVAEMRTKSRNRLWLGPSQLHPHQSAWSCDEGFERVYHNLASFRAVGASVSSANQIKFLITKLKDEVHSDHMNVSGSRESIIEFPTVELEDEGGRNEEPSVVADACNVELYQYVPEGEFSIEDMQRIMGVDIENRNELALRSVALLAKKSPNLLQCGRNNHDGYEKSVLRNPSSTEKALSIIDGSNPKTEQLHKNFRWDMNQETAG</sequence>
<feature type="non-terminal residue" evidence="7">
    <location>
        <position position="441"/>
    </location>
</feature>
<dbReference type="PROSITE" id="PS51032">
    <property type="entry name" value="AP2_ERF"/>
    <property type="match status" value="1"/>
</dbReference>
<dbReference type="GO" id="GO:0003700">
    <property type="term" value="F:DNA-binding transcription factor activity"/>
    <property type="evidence" value="ECO:0007669"/>
    <property type="project" value="InterPro"/>
</dbReference>
<feature type="domain" description="AP2/ERF" evidence="6">
    <location>
        <begin position="224"/>
        <end position="251"/>
    </location>
</feature>
<keyword evidence="2" id="KW-0805">Transcription regulation</keyword>
<dbReference type="AlphaFoldDB" id="A0A9E7EJK1"/>
<evidence type="ECO:0000256" key="4">
    <source>
        <dbReference type="ARBA" id="ARBA00023163"/>
    </source>
</evidence>
<gene>
    <name evidence="7" type="ORF">MUK42_02922</name>
</gene>
<reference evidence="7" key="1">
    <citation type="submission" date="2022-05" db="EMBL/GenBank/DDBJ databases">
        <title>The Musa troglodytarum L. genome provides insights into the mechanism of non-climacteric behaviour and enrichment of carotenoids.</title>
        <authorList>
            <person name="Wang J."/>
        </authorList>
    </citation>
    <scope>NUCLEOTIDE SEQUENCE</scope>
    <source>
        <tissue evidence="7">Leaf</tissue>
    </source>
</reference>
<keyword evidence="3" id="KW-0238">DNA-binding</keyword>
<keyword evidence="8" id="KW-1185">Reference proteome</keyword>
<feature type="non-terminal residue" evidence="7">
    <location>
        <position position="1"/>
    </location>
</feature>
<dbReference type="EMBL" id="CP097503">
    <property type="protein sequence ID" value="URD77991.1"/>
    <property type="molecule type" value="Genomic_DNA"/>
</dbReference>
<keyword evidence="5" id="KW-0539">Nucleus</keyword>
<dbReference type="GO" id="GO:0005634">
    <property type="term" value="C:nucleus"/>
    <property type="evidence" value="ECO:0007669"/>
    <property type="project" value="UniProtKB-SubCell"/>
</dbReference>
<evidence type="ECO:0000256" key="1">
    <source>
        <dbReference type="ARBA" id="ARBA00004123"/>
    </source>
</evidence>
<proteinExistence type="predicted"/>
<evidence type="ECO:0000256" key="5">
    <source>
        <dbReference type="ARBA" id="ARBA00023242"/>
    </source>
</evidence>
<protein>
    <submittedName>
        <fullName evidence="7">TELO2 interacting protein 1</fullName>
    </submittedName>
</protein>
<dbReference type="InterPro" id="IPR001471">
    <property type="entry name" value="AP2/ERF_dom"/>
</dbReference>
<comment type="subcellular location">
    <subcellularLocation>
        <location evidence="1">Nucleus</location>
    </subcellularLocation>
</comment>